<reference evidence="2 3" key="1">
    <citation type="journal article" date="2019" name="Mol. Biol. Evol.">
        <title>Blast fungal genomes show frequent chromosomal changes, gene gains and losses, and effector gene turnover.</title>
        <authorList>
            <person name="Gomez Luciano L.B."/>
            <person name="Jason Tsai I."/>
            <person name="Chuma I."/>
            <person name="Tosa Y."/>
            <person name="Chen Y.H."/>
            <person name="Li J.Y."/>
            <person name="Li M.Y."/>
            <person name="Jade Lu M.Y."/>
            <person name="Nakayashiki H."/>
            <person name="Li W.H."/>
        </authorList>
    </citation>
    <scope>NUCLEOTIDE SEQUENCE [LARGE SCALE GENOMIC DNA]</scope>
    <source>
        <strain evidence="2">MZ5-1-6</strain>
    </source>
</reference>
<evidence type="ECO:0000313" key="2">
    <source>
        <dbReference type="EMBL" id="QBZ58624.1"/>
    </source>
</evidence>
<accession>A0A4P7ND33</accession>
<organism evidence="2 3">
    <name type="scientific">Pyricularia oryzae</name>
    <name type="common">Rice blast fungus</name>
    <name type="synonym">Magnaporthe oryzae</name>
    <dbReference type="NCBI Taxonomy" id="318829"/>
    <lineage>
        <taxon>Eukaryota</taxon>
        <taxon>Fungi</taxon>
        <taxon>Dikarya</taxon>
        <taxon>Ascomycota</taxon>
        <taxon>Pezizomycotina</taxon>
        <taxon>Sordariomycetes</taxon>
        <taxon>Sordariomycetidae</taxon>
        <taxon>Magnaporthales</taxon>
        <taxon>Pyriculariaceae</taxon>
        <taxon>Pyricularia</taxon>
    </lineage>
</organism>
<feature type="compositionally biased region" description="Low complexity" evidence="1">
    <location>
        <begin position="161"/>
        <end position="174"/>
    </location>
</feature>
<protein>
    <submittedName>
        <fullName evidence="2">Uncharacterized protein</fullName>
    </submittedName>
</protein>
<name>A0A4P7ND33_PYROR</name>
<evidence type="ECO:0000256" key="1">
    <source>
        <dbReference type="SAM" id="MobiDB-lite"/>
    </source>
</evidence>
<dbReference type="EMBL" id="CP034206">
    <property type="protein sequence ID" value="QBZ58624.1"/>
    <property type="molecule type" value="Genomic_DNA"/>
</dbReference>
<feature type="compositionally biased region" description="Basic and acidic residues" evidence="1">
    <location>
        <begin position="148"/>
        <end position="158"/>
    </location>
</feature>
<dbReference type="AlphaFoldDB" id="A0A4P7ND33"/>
<proteinExistence type="predicted"/>
<dbReference type="Proteomes" id="UP000294847">
    <property type="component" value="Chromosome 3"/>
</dbReference>
<feature type="region of interest" description="Disordered" evidence="1">
    <location>
        <begin position="54"/>
        <end position="98"/>
    </location>
</feature>
<feature type="region of interest" description="Disordered" evidence="1">
    <location>
        <begin position="113"/>
        <end position="174"/>
    </location>
</feature>
<feature type="compositionally biased region" description="Low complexity" evidence="1">
    <location>
        <begin position="120"/>
        <end position="134"/>
    </location>
</feature>
<evidence type="ECO:0000313" key="3">
    <source>
        <dbReference type="Proteomes" id="UP000294847"/>
    </source>
</evidence>
<sequence length="193" mass="20540">MQQLSGTWNLSQDLMAPKGYEAICQGEPSDVVNSNGYHTLEDDFLYDGCEWDDCRSGKRTPPPSRFSLDEERGEDDAAAAAAAAAAPQPPPPVSHLEWDRDYSNAWDYASLADQARKRSSTVSSSGSSSTAGASSSGGGSSNPSPATKAEKTFDREAEPQSSSTSNRRSGGGFWSFFGRARVQEASVESLRGA</sequence>
<gene>
    <name evidence="2" type="ORF">PoMZ_03580</name>
</gene>